<feature type="transmembrane region" description="Helical" evidence="1">
    <location>
        <begin position="269"/>
        <end position="290"/>
    </location>
</feature>
<name>A0A9X2WI74_9GAMM</name>
<dbReference type="InterPro" id="IPR031347">
    <property type="entry name" value="AmpE"/>
</dbReference>
<gene>
    <name evidence="2" type="primary">ampE</name>
    <name evidence="2" type="ORF">NYR02_16380</name>
</gene>
<dbReference type="Pfam" id="PF17113">
    <property type="entry name" value="AmpE"/>
    <property type="match status" value="1"/>
</dbReference>
<dbReference type="GO" id="GO:0046677">
    <property type="term" value="P:response to antibiotic"/>
    <property type="evidence" value="ECO:0007669"/>
    <property type="project" value="TreeGrafter"/>
</dbReference>
<evidence type="ECO:0000256" key="1">
    <source>
        <dbReference type="SAM" id="Phobius"/>
    </source>
</evidence>
<feature type="transmembrane region" description="Helical" evidence="1">
    <location>
        <begin position="150"/>
        <end position="171"/>
    </location>
</feature>
<dbReference type="GO" id="GO:0005886">
    <property type="term" value="C:plasma membrane"/>
    <property type="evidence" value="ECO:0007669"/>
    <property type="project" value="TreeGrafter"/>
</dbReference>
<feature type="transmembrane region" description="Helical" evidence="1">
    <location>
        <begin position="75"/>
        <end position="94"/>
    </location>
</feature>
<reference evidence="2" key="2">
    <citation type="submission" date="2022-08" db="EMBL/GenBank/DDBJ databases">
        <authorList>
            <person name="Dong C."/>
        </authorList>
    </citation>
    <scope>NUCLEOTIDE SEQUENCE</scope>
    <source>
        <strain evidence="2">59MF3M-4</strain>
    </source>
</reference>
<dbReference type="PANTHER" id="PTHR38684:SF1">
    <property type="entry name" value="PROTEIN AMPE"/>
    <property type="match status" value="1"/>
</dbReference>
<sequence length="291" mass="33689">MKFLIVFIALVLQSQLPLPQRSTSSRTFAHWLSFWLPRGFFQRFPRHIKYALVVVIPAMLLAAGFWYIEHLAWGLISFALEILLLLYVLSHIGIERHLQEYREDLQQGDTQGAYHCAEKFLAVPEVSVTEDTGQMNEQVIKALLHRWFEYFFLMVFWYMIADVAGVLLAWFSVQYARASDCDQKAWRYLHWLEWIPVRLLGLTYGLAGNFMRALPVWQSYLWQLKASGADVLFSVASSALSHNGEQRQWHSVADDGEAAARELDEWHQLHLRSVSIWMVMIAAATVGGWLL</sequence>
<accession>A0A9X2WI74</accession>
<dbReference type="Proteomes" id="UP001147830">
    <property type="component" value="Unassembled WGS sequence"/>
</dbReference>
<keyword evidence="3" id="KW-1185">Reference proteome</keyword>
<comment type="caution">
    <text evidence="2">The sequence shown here is derived from an EMBL/GenBank/DDBJ whole genome shotgun (WGS) entry which is preliminary data.</text>
</comment>
<keyword evidence="1" id="KW-1133">Transmembrane helix</keyword>
<proteinExistence type="predicted"/>
<dbReference type="EMBL" id="JAOANI010000028">
    <property type="protein sequence ID" value="MCT7360599.1"/>
    <property type="molecule type" value="Genomic_DNA"/>
</dbReference>
<reference evidence="2" key="1">
    <citation type="journal article" date="2022" name="Front. Microbiol.">
        <title>Genome-based taxonomic rearrangement of Oceanobacter-related bacteria including the description of Thalassolituus hydrocarbonoclasticus sp. nov. and Thalassolituus pacificus sp. nov. and emended description of the genus Thalassolituus.</title>
        <authorList>
            <person name="Dong C."/>
            <person name="Wei L."/>
            <person name="Wang J."/>
            <person name="Lai Q."/>
            <person name="Huang Z."/>
            <person name="Shao Z."/>
        </authorList>
    </citation>
    <scope>NUCLEOTIDE SEQUENCE</scope>
    <source>
        <strain evidence="2">59MF3M-4</strain>
    </source>
</reference>
<feature type="transmembrane region" description="Helical" evidence="1">
    <location>
        <begin position="191"/>
        <end position="211"/>
    </location>
</feature>
<dbReference type="PANTHER" id="PTHR38684">
    <property type="entry name" value="PROTEIN AMPE"/>
    <property type="match status" value="1"/>
</dbReference>
<keyword evidence="1" id="KW-0472">Membrane</keyword>
<dbReference type="InterPro" id="IPR052966">
    <property type="entry name" value="Beta-lactamase_Reg"/>
</dbReference>
<keyword evidence="1" id="KW-0812">Transmembrane</keyword>
<feature type="transmembrane region" description="Helical" evidence="1">
    <location>
        <begin position="48"/>
        <end position="68"/>
    </location>
</feature>
<dbReference type="AlphaFoldDB" id="A0A9X2WI74"/>
<evidence type="ECO:0000313" key="2">
    <source>
        <dbReference type="EMBL" id="MCT7360599.1"/>
    </source>
</evidence>
<dbReference type="RefSeq" id="WP_260977428.1">
    <property type="nucleotide sequence ID" value="NZ_JAOANI010000028.1"/>
</dbReference>
<protein>
    <submittedName>
        <fullName evidence="2">Regulatory signaling modulator protein AmpE</fullName>
    </submittedName>
</protein>
<evidence type="ECO:0000313" key="3">
    <source>
        <dbReference type="Proteomes" id="UP001147830"/>
    </source>
</evidence>
<organism evidence="2 3">
    <name type="scientific">Thalassolituus pacificus</name>
    <dbReference type="NCBI Taxonomy" id="2975440"/>
    <lineage>
        <taxon>Bacteria</taxon>
        <taxon>Pseudomonadati</taxon>
        <taxon>Pseudomonadota</taxon>
        <taxon>Gammaproteobacteria</taxon>
        <taxon>Oceanospirillales</taxon>
        <taxon>Oceanospirillaceae</taxon>
        <taxon>Thalassolituus</taxon>
    </lineage>
</organism>